<dbReference type="EMBL" id="JABFDY010000013">
    <property type="protein sequence ID" value="KAF7699313.1"/>
    <property type="molecule type" value="Genomic_DNA"/>
</dbReference>
<evidence type="ECO:0000256" key="3">
    <source>
        <dbReference type="ARBA" id="ARBA00004644"/>
    </source>
</evidence>
<evidence type="ECO:0000256" key="10">
    <source>
        <dbReference type="ARBA" id="ARBA00022927"/>
    </source>
</evidence>
<keyword evidence="15" id="KW-0968">Cytoplasmic vesicle</keyword>
<comment type="caution">
    <text evidence="18">The sequence shown here is derived from an EMBL/GenBank/DDBJ whole genome shotgun (WGS) entry which is preliminary data.</text>
</comment>
<feature type="transmembrane region" description="Helical" evidence="17">
    <location>
        <begin position="102"/>
        <end position="122"/>
    </location>
</feature>
<sequence length="234" mass="26291">MAENNFPPLPEFIPLKPCFYQDFEEIPEQHRSMCKKIYYLWMLYSVTLVVNFVGCMAWMFGGGGVTNFGMSLMWLILFTPCSYVCWFRPVYKAFKTDSSFNFMAFFFVFMAQVVISIFQAIGIPGWGVCGWLGTIVFFSTNIFAAVIMLIPTLMFTAVATLSFIALTTVHNLYRGTGGSMSKAQEEWASGAWKNPHVQQAAQQAALGAVQGGMQAQDPSNTPDYNNQMLIQNEI</sequence>
<proteinExistence type="inferred from homology"/>
<evidence type="ECO:0000313" key="19">
    <source>
        <dbReference type="Proteomes" id="UP000606274"/>
    </source>
</evidence>
<protein>
    <recommendedName>
        <fullName evidence="17">Secretory carrier-associated membrane protein</fullName>
        <shortName evidence="17">Secretory carrier membrane protein</shortName>
    </recommendedName>
</protein>
<keyword evidence="5 17" id="KW-0813">Transport</keyword>
<reference evidence="18" key="1">
    <citation type="submission" date="2020-08" db="EMBL/GenBank/DDBJ databases">
        <title>Chromosome-level assembly of Southern catfish (Silurus meridionalis) provides insights into visual adaptation to the nocturnal and benthic lifestyles.</title>
        <authorList>
            <person name="Zhang Y."/>
            <person name="Wang D."/>
            <person name="Peng Z."/>
        </authorList>
    </citation>
    <scope>NUCLEOTIDE SEQUENCE</scope>
    <source>
        <strain evidence="18">SWU-2019-XX</strain>
        <tissue evidence="18">Muscle</tissue>
    </source>
</reference>
<evidence type="ECO:0000256" key="12">
    <source>
        <dbReference type="ARBA" id="ARBA00023018"/>
    </source>
</evidence>
<evidence type="ECO:0000256" key="16">
    <source>
        <dbReference type="ARBA" id="ARBA00038169"/>
    </source>
</evidence>
<dbReference type="GO" id="GO:0032588">
    <property type="term" value="C:trans-Golgi network membrane"/>
    <property type="evidence" value="ECO:0007669"/>
    <property type="project" value="TreeGrafter"/>
</dbReference>
<comment type="similarity">
    <text evidence="16">Belongs to the SCAMP family. SCAMP5 subfamily.</text>
</comment>
<gene>
    <name evidence="18" type="ORF">HF521_004055</name>
</gene>
<dbReference type="OrthoDB" id="242866at2759"/>
<dbReference type="GO" id="GO:0005886">
    <property type="term" value="C:plasma membrane"/>
    <property type="evidence" value="ECO:0007669"/>
    <property type="project" value="UniProtKB-SubCell"/>
</dbReference>
<evidence type="ECO:0000256" key="2">
    <source>
        <dbReference type="ARBA" id="ARBA00004195"/>
    </source>
</evidence>
<evidence type="ECO:0000256" key="15">
    <source>
        <dbReference type="ARBA" id="ARBA00023329"/>
    </source>
</evidence>
<evidence type="ECO:0000256" key="11">
    <source>
        <dbReference type="ARBA" id="ARBA00022989"/>
    </source>
</evidence>
<dbReference type="GO" id="GO:0006887">
    <property type="term" value="P:exocytosis"/>
    <property type="evidence" value="ECO:0007669"/>
    <property type="project" value="UniProtKB-KW"/>
</dbReference>
<evidence type="ECO:0000256" key="7">
    <source>
        <dbReference type="ARBA" id="ARBA00022483"/>
    </source>
</evidence>
<accession>A0A8T0B085</accession>
<evidence type="ECO:0000256" key="9">
    <source>
        <dbReference type="ARBA" id="ARBA00022753"/>
    </source>
</evidence>
<dbReference type="PANTHER" id="PTHR10687:SF5">
    <property type="entry name" value="SECRETORY CARRIER-ASSOCIATED MEMBRANE PROTEIN 5"/>
    <property type="match status" value="1"/>
</dbReference>
<evidence type="ECO:0000256" key="13">
    <source>
        <dbReference type="ARBA" id="ARBA00023034"/>
    </source>
</evidence>
<evidence type="ECO:0000256" key="17">
    <source>
        <dbReference type="RuleBase" id="RU363122"/>
    </source>
</evidence>
<dbReference type="InterPro" id="IPR007273">
    <property type="entry name" value="SCAMP"/>
</dbReference>
<evidence type="ECO:0000256" key="1">
    <source>
        <dbReference type="ARBA" id="ARBA00004166"/>
    </source>
</evidence>
<feature type="transmembrane region" description="Helical" evidence="17">
    <location>
        <begin position="38"/>
        <end position="60"/>
    </location>
</feature>
<evidence type="ECO:0000256" key="14">
    <source>
        <dbReference type="ARBA" id="ARBA00023136"/>
    </source>
</evidence>
<keyword evidence="7" id="KW-0268">Exocytosis</keyword>
<keyword evidence="19" id="KW-1185">Reference proteome</keyword>
<evidence type="ECO:0000313" key="18">
    <source>
        <dbReference type="EMBL" id="KAF7699313.1"/>
    </source>
</evidence>
<dbReference type="AlphaFoldDB" id="A0A8T0B085"/>
<keyword evidence="12" id="KW-0770">Synapse</keyword>
<keyword evidence="8 17" id="KW-0812">Transmembrane</keyword>
<keyword evidence="6" id="KW-1003">Cell membrane</keyword>
<comment type="subcellular location">
    <subcellularLocation>
        <location evidence="4">Cell membrane</location>
        <topology evidence="4">Multi-pass membrane protein</topology>
    </subcellularLocation>
    <subcellularLocation>
        <location evidence="3">Cytoplasmic vesicle</location>
        <location evidence="3">Secretory vesicle</location>
        <location evidence="3">Synaptic vesicle membrane</location>
        <topology evidence="3">Multi-pass membrane protein</topology>
    </subcellularLocation>
    <subcellularLocation>
        <location evidence="1">Golgi apparatus</location>
        <location evidence="1">trans-Golgi network membrane</location>
        <topology evidence="1">Multi-pass membrane protein</topology>
    </subcellularLocation>
    <subcellularLocation>
        <location evidence="17">Membrane</location>
        <topology evidence="17">Multi-pass membrane protein</topology>
    </subcellularLocation>
    <subcellularLocation>
        <location evidence="2">Recycling endosome membrane</location>
        <topology evidence="2">Multi-pass membrane protein</topology>
    </subcellularLocation>
</comment>
<keyword evidence="14 17" id="KW-0472">Membrane</keyword>
<dbReference type="Proteomes" id="UP000606274">
    <property type="component" value="Unassembled WGS sequence"/>
</dbReference>
<name>A0A8T0B085_SILME</name>
<evidence type="ECO:0000256" key="5">
    <source>
        <dbReference type="ARBA" id="ARBA00022448"/>
    </source>
</evidence>
<evidence type="ECO:0000256" key="8">
    <source>
        <dbReference type="ARBA" id="ARBA00022692"/>
    </source>
</evidence>
<dbReference type="PANTHER" id="PTHR10687">
    <property type="entry name" value="SECRETORY CARRIER-ASSOCIATED MEMBRANE PROTEIN SCAMP"/>
    <property type="match status" value="1"/>
</dbReference>
<dbReference type="GO" id="GO:0030672">
    <property type="term" value="C:synaptic vesicle membrane"/>
    <property type="evidence" value="ECO:0007669"/>
    <property type="project" value="UniProtKB-SubCell"/>
</dbReference>
<keyword evidence="11 17" id="KW-1133">Transmembrane helix</keyword>
<keyword evidence="9" id="KW-0967">Endosome</keyword>
<feature type="transmembrane region" description="Helical" evidence="17">
    <location>
        <begin position="72"/>
        <end position="90"/>
    </location>
</feature>
<organism evidence="18 19">
    <name type="scientific">Silurus meridionalis</name>
    <name type="common">Southern catfish</name>
    <name type="synonym">Silurus soldatovi meridionalis</name>
    <dbReference type="NCBI Taxonomy" id="175797"/>
    <lineage>
        <taxon>Eukaryota</taxon>
        <taxon>Metazoa</taxon>
        <taxon>Chordata</taxon>
        <taxon>Craniata</taxon>
        <taxon>Vertebrata</taxon>
        <taxon>Euteleostomi</taxon>
        <taxon>Actinopterygii</taxon>
        <taxon>Neopterygii</taxon>
        <taxon>Teleostei</taxon>
        <taxon>Ostariophysi</taxon>
        <taxon>Siluriformes</taxon>
        <taxon>Siluridae</taxon>
        <taxon>Silurus</taxon>
    </lineage>
</organism>
<evidence type="ECO:0000256" key="4">
    <source>
        <dbReference type="ARBA" id="ARBA00004651"/>
    </source>
</evidence>
<evidence type="ECO:0000256" key="6">
    <source>
        <dbReference type="ARBA" id="ARBA00022475"/>
    </source>
</evidence>
<keyword evidence="10" id="KW-0653">Protein transport</keyword>
<dbReference type="Pfam" id="PF04144">
    <property type="entry name" value="SCAMP"/>
    <property type="match status" value="1"/>
</dbReference>
<dbReference type="GO" id="GO:0015031">
    <property type="term" value="P:protein transport"/>
    <property type="evidence" value="ECO:0007669"/>
    <property type="project" value="UniProtKB-KW"/>
</dbReference>
<dbReference type="GO" id="GO:0055038">
    <property type="term" value="C:recycling endosome membrane"/>
    <property type="evidence" value="ECO:0007669"/>
    <property type="project" value="UniProtKB-SubCell"/>
</dbReference>
<keyword evidence="13" id="KW-0333">Golgi apparatus</keyword>
<feature type="transmembrane region" description="Helical" evidence="17">
    <location>
        <begin position="142"/>
        <end position="166"/>
    </location>
</feature>